<accession>A0A0G1QN63</accession>
<name>A0A0G1QN63_9BACT</name>
<dbReference type="Pfam" id="PF13439">
    <property type="entry name" value="Glyco_transf_4"/>
    <property type="match status" value="1"/>
</dbReference>
<dbReference type="PANTHER" id="PTHR46401:SF2">
    <property type="entry name" value="GLYCOSYLTRANSFERASE WBBK-RELATED"/>
    <property type="match status" value="1"/>
</dbReference>
<evidence type="ECO:0000313" key="5">
    <source>
        <dbReference type="Proteomes" id="UP000034329"/>
    </source>
</evidence>
<dbReference type="Gene3D" id="3.40.50.2000">
    <property type="entry name" value="Glycogen Phosphorylase B"/>
    <property type="match status" value="2"/>
</dbReference>
<dbReference type="PANTHER" id="PTHR46401">
    <property type="entry name" value="GLYCOSYLTRANSFERASE WBBK-RELATED"/>
    <property type="match status" value="1"/>
</dbReference>
<dbReference type="InterPro" id="IPR028098">
    <property type="entry name" value="Glyco_trans_4-like_N"/>
</dbReference>
<organism evidence="4 5">
    <name type="scientific">Candidatus Woesebacteria bacterium GW2011_GWB1_45_5</name>
    <dbReference type="NCBI Taxonomy" id="1618581"/>
    <lineage>
        <taxon>Bacteria</taxon>
        <taxon>Candidatus Woeseibacteriota</taxon>
    </lineage>
</organism>
<dbReference type="SUPFAM" id="SSF53756">
    <property type="entry name" value="UDP-Glycosyltransferase/glycogen phosphorylase"/>
    <property type="match status" value="1"/>
</dbReference>
<dbReference type="GO" id="GO:0009103">
    <property type="term" value="P:lipopolysaccharide biosynthetic process"/>
    <property type="evidence" value="ECO:0007669"/>
    <property type="project" value="TreeGrafter"/>
</dbReference>
<dbReference type="InterPro" id="IPR001296">
    <property type="entry name" value="Glyco_trans_1"/>
</dbReference>
<proteinExistence type="predicted"/>
<evidence type="ECO:0000259" key="3">
    <source>
        <dbReference type="Pfam" id="PF13439"/>
    </source>
</evidence>
<protein>
    <submittedName>
        <fullName evidence="4">Group 1 glycosyl transferase</fullName>
    </submittedName>
</protein>
<dbReference type="AlphaFoldDB" id="A0A0G1QN63"/>
<dbReference type="GO" id="GO:0016757">
    <property type="term" value="F:glycosyltransferase activity"/>
    <property type="evidence" value="ECO:0007669"/>
    <property type="project" value="InterPro"/>
</dbReference>
<reference evidence="4 5" key="1">
    <citation type="journal article" date="2015" name="Nature">
        <title>rRNA introns, odd ribosomes, and small enigmatic genomes across a large radiation of phyla.</title>
        <authorList>
            <person name="Brown C.T."/>
            <person name="Hug L.A."/>
            <person name="Thomas B.C."/>
            <person name="Sharon I."/>
            <person name="Castelle C.J."/>
            <person name="Singh A."/>
            <person name="Wilkins M.J."/>
            <person name="Williams K.H."/>
            <person name="Banfield J.F."/>
        </authorList>
    </citation>
    <scope>NUCLEOTIDE SEQUENCE [LARGE SCALE GENOMIC DNA]</scope>
</reference>
<dbReference type="CDD" id="cd03809">
    <property type="entry name" value="GT4_MtfB-like"/>
    <property type="match status" value="1"/>
</dbReference>
<evidence type="ECO:0000256" key="1">
    <source>
        <dbReference type="ARBA" id="ARBA00022679"/>
    </source>
</evidence>
<keyword evidence="1 4" id="KW-0808">Transferase</keyword>
<dbReference type="EMBL" id="LCLA01000021">
    <property type="protein sequence ID" value="KKU10085.1"/>
    <property type="molecule type" value="Genomic_DNA"/>
</dbReference>
<evidence type="ECO:0000313" key="4">
    <source>
        <dbReference type="EMBL" id="KKU10085.1"/>
    </source>
</evidence>
<feature type="domain" description="Glycosyl transferase family 1" evidence="2">
    <location>
        <begin position="157"/>
        <end position="309"/>
    </location>
</feature>
<feature type="domain" description="Glycosyltransferase subfamily 4-like N-terminal" evidence="3">
    <location>
        <begin position="45"/>
        <end position="136"/>
    </location>
</feature>
<gene>
    <name evidence="4" type="ORF">UX13_C0021G0015</name>
</gene>
<dbReference type="Proteomes" id="UP000034329">
    <property type="component" value="Unassembled WGS sequence"/>
</dbReference>
<comment type="caution">
    <text evidence="4">The sequence shown here is derived from an EMBL/GenBank/DDBJ whole genome shotgun (WGS) entry which is preliminary data.</text>
</comment>
<sequence>MLKAAIDSAPLTSGHGVRGVGFYTRNLIEALGDRVDAVDFRTADLTKYDVVHYPYFDLFSRTLPAREPTKSVVTVHDVIPLIYPDHYPPGIRGKINFSLQKKSLKNADAIITDTETSKKDICRFLEVEPDKVSVVYLAPRKIFRPIADNQLLTAVQKKFNLPKSFVLYVGDVNYNKNIPNLVKACKIAKLPLIIVGKQAKEIEKLDLSHPELSHLRNVDWSGVIRPGFVSDEDLAVIYNLATLYVQPSFYEGFGFPVLEAVSSGTPVVAARIQSLVEIADGAATFVDPQDPKDIAEGFKNPVKNPKLPRLYSWEKTAKETLGVYKRSLAKL</sequence>
<dbReference type="Pfam" id="PF00534">
    <property type="entry name" value="Glycos_transf_1"/>
    <property type="match status" value="1"/>
</dbReference>
<evidence type="ECO:0000259" key="2">
    <source>
        <dbReference type="Pfam" id="PF00534"/>
    </source>
</evidence>